<comment type="pathway">
    <text evidence="1">Lipid metabolism.</text>
</comment>
<evidence type="ECO:0000256" key="2">
    <source>
        <dbReference type="ARBA" id="ARBA00008655"/>
    </source>
</evidence>
<evidence type="ECO:0000256" key="7">
    <source>
        <dbReference type="RuleBase" id="RU361267"/>
    </source>
</evidence>
<keyword evidence="8" id="KW-0472">Membrane</keyword>
<keyword evidence="3 7" id="KW-0444">Lipid biosynthesis</keyword>
<evidence type="ECO:0000259" key="9">
    <source>
        <dbReference type="SMART" id="SM00563"/>
    </source>
</evidence>
<keyword evidence="7" id="KW-1208">Phospholipid metabolism</keyword>
<keyword evidence="8" id="KW-1133">Transmembrane helix</keyword>
<name>A0ABS6EXY3_9CLOT</name>
<dbReference type="NCBIfam" id="TIGR00530">
    <property type="entry name" value="AGP_acyltrn"/>
    <property type="match status" value="1"/>
</dbReference>
<feature type="domain" description="Phospholipid/glycerol acyltransferase" evidence="9">
    <location>
        <begin position="72"/>
        <end position="186"/>
    </location>
</feature>
<protein>
    <recommendedName>
        <fullName evidence="7">1-acyl-sn-glycerol-3-phosphate acyltransferase</fullName>
        <ecNumber evidence="7">2.3.1.51</ecNumber>
    </recommendedName>
</protein>
<keyword evidence="11" id="KW-1185">Reference proteome</keyword>
<keyword evidence="5 7" id="KW-0443">Lipid metabolism</keyword>
<evidence type="ECO:0000256" key="8">
    <source>
        <dbReference type="SAM" id="Phobius"/>
    </source>
</evidence>
<dbReference type="InterPro" id="IPR002123">
    <property type="entry name" value="Plipid/glycerol_acylTrfase"/>
</dbReference>
<dbReference type="CDD" id="cd07989">
    <property type="entry name" value="LPLAT_AGPAT-like"/>
    <property type="match status" value="1"/>
</dbReference>
<sequence>MRTFFIGLYYLLYMIIVGLKRIKFRLIRRIRGEEAAFQYTKKVVSTWAERTIKIMGMDVEISGRENIPKEACLFVGNHQSYFDIPIMIYILNKPIGFVAKKELAKIPVYRNWILGMKSLFLDRQNVREAIKTINIGIDYLKEGHSLAIFPEGTRSKSKEMAEFKKGSLKLAIKSQVPVVPVAISGTYKAFEETGRLKKATVKVKIDKPIYVKDLSKEEQGSLAEDVKEIIFNNLLELQ</sequence>
<evidence type="ECO:0000256" key="3">
    <source>
        <dbReference type="ARBA" id="ARBA00022516"/>
    </source>
</evidence>
<dbReference type="SMART" id="SM00563">
    <property type="entry name" value="PlsC"/>
    <property type="match status" value="1"/>
</dbReference>
<evidence type="ECO:0000256" key="1">
    <source>
        <dbReference type="ARBA" id="ARBA00005189"/>
    </source>
</evidence>
<organism evidence="10 11">
    <name type="scientific">Clostridium simiarum</name>
    <dbReference type="NCBI Taxonomy" id="2841506"/>
    <lineage>
        <taxon>Bacteria</taxon>
        <taxon>Bacillati</taxon>
        <taxon>Bacillota</taxon>
        <taxon>Clostridia</taxon>
        <taxon>Eubacteriales</taxon>
        <taxon>Clostridiaceae</taxon>
        <taxon>Clostridium</taxon>
    </lineage>
</organism>
<keyword evidence="7" id="KW-0594">Phospholipid biosynthesis</keyword>
<evidence type="ECO:0000256" key="4">
    <source>
        <dbReference type="ARBA" id="ARBA00022679"/>
    </source>
</evidence>
<evidence type="ECO:0000256" key="5">
    <source>
        <dbReference type="ARBA" id="ARBA00023098"/>
    </source>
</evidence>
<dbReference type="PANTHER" id="PTHR10434:SF64">
    <property type="entry name" value="1-ACYL-SN-GLYCEROL-3-PHOSPHATE ACYLTRANSFERASE-RELATED"/>
    <property type="match status" value="1"/>
</dbReference>
<dbReference type="Pfam" id="PF01553">
    <property type="entry name" value="Acyltransferase"/>
    <property type="match status" value="1"/>
</dbReference>
<comment type="similarity">
    <text evidence="2 7">Belongs to the 1-acyl-sn-glycerol-3-phosphate acyltransferase family.</text>
</comment>
<comment type="domain">
    <text evidence="7">The HXXXXD motif is essential for acyltransferase activity and may constitute the binding site for the phosphate moiety of the glycerol-3-phosphate.</text>
</comment>
<evidence type="ECO:0000313" key="11">
    <source>
        <dbReference type="Proteomes" id="UP000736583"/>
    </source>
</evidence>
<gene>
    <name evidence="10" type="ORF">KQI89_01940</name>
</gene>
<dbReference type="PANTHER" id="PTHR10434">
    <property type="entry name" value="1-ACYL-SN-GLYCEROL-3-PHOSPHATE ACYLTRANSFERASE"/>
    <property type="match status" value="1"/>
</dbReference>
<comment type="catalytic activity">
    <reaction evidence="7">
        <text>a 1-acyl-sn-glycero-3-phosphate + an acyl-CoA = a 1,2-diacyl-sn-glycero-3-phosphate + CoA</text>
        <dbReference type="Rhea" id="RHEA:19709"/>
        <dbReference type="ChEBI" id="CHEBI:57287"/>
        <dbReference type="ChEBI" id="CHEBI:57970"/>
        <dbReference type="ChEBI" id="CHEBI:58342"/>
        <dbReference type="ChEBI" id="CHEBI:58608"/>
        <dbReference type="EC" id="2.3.1.51"/>
    </reaction>
</comment>
<dbReference type="Proteomes" id="UP000736583">
    <property type="component" value="Unassembled WGS sequence"/>
</dbReference>
<comment type="caution">
    <text evidence="10">The sequence shown here is derived from an EMBL/GenBank/DDBJ whole genome shotgun (WGS) entry which is preliminary data.</text>
</comment>
<accession>A0ABS6EXY3</accession>
<reference evidence="10 11" key="1">
    <citation type="submission" date="2021-06" db="EMBL/GenBank/DDBJ databases">
        <authorList>
            <person name="Sun Q."/>
            <person name="Li D."/>
        </authorList>
    </citation>
    <scope>NUCLEOTIDE SEQUENCE [LARGE SCALE GENOMIC DNA]</scope>
    <source>
        <strain evidence="10 11">MSJ-4</strain>
    </source>
</reference>
<keyword evidence="6 7" id="KW-0012">Acyltransferase</keyword>
<dbReference type="RefSeq" id="WP_032121476.1">
    <property type="nucleotide sequence ID" value="NZ_JAHLQL010000001.1"/>
</dbReference>
<dbReference type="InterPro" id="IPR004552">
    <property type="entry name" value="AGP_acyltrans"/>
</dbReference>
<dbReference type="GO" id="GO:0016746">
    <property type="term" value="F:acyltransferase activity"/>
    <property type="evidence" value="ECO:0007669"/>
    <property type="project" value="UniProtKB-KW"/>
</dbReference>
<feature type="transmembrane region" description="Helical" evidence="8">
    <location>
        <begin position="6"/>
        <end position="22"/>
    </location>
</feature>
<dbReference type="SUPFAM" id="SSF69593">
    <property type="entry name" value="Glycerol-3-phosphate (1)-acyltransferase"/>
    <property type="match status" value="1"/>
</dbReference>
<keyword evidence="4 7" id="KW-0808">Transferase</keyword>
<keyword evidence="8" id="KW-0812">Transmembrane</keyword>
<dbReference type="EC" id="2.3.1.51" evidence="7"/>
<evidence type="ECO:0000256" key="6">
    <source>
        <dbReference type="ARBA" id="ARBA00023315"/>
    </source>
</evidence>
<proteinExistence type="inferred from homology"/>
<evidence type="ECO:0000313" key="10">
    <source>
        <dbReference type="EMBL" id="MBU5590514.1"/>
    </source>
</evidence>
<dbReference type="EMBL" id="JAHLQL010000001">
    <property type="protein sequence ID" value="MBU5590514.1"/>
    <property type="molecule type" value="Genomic_DNA"/>
</dbReference>